<evidence type="ECO:0000313" key="3">
    <source>
        <dbReference type="Proteomes" id="UP000032430"/>
    </source>
</evidence>
<keyword evidence="1" id="KW-1133">Transmembrane helix</keyword>
<feature type="transmembrane region" description="Helical" evidence="1">
    <location>
        <begin position="40"/>
        <end position="63"/>
    </location>
</feature>
<keyword evidence="3" id="KW-1185">Reference proteome</keyword>
<proteinExistence type="predicted"/>
<evidence type="ECO:0000313" key="2">
    <source>
        <dbReference type="EMBL" id="CEG56159.1"/>
    </source>
</evidence>
<gene>
    <name evidence="2" type="ORF">LFA_0710</name>
</gene>
<dbReference type="HOGENOM" id="CLU_2585366_0_0_6"/>
<keyword evidence="1" id="KW-0812">Transmembrane</keyword>
<sequence length="80" mass="8148">MGTMVYHSFDLDGCFRNEVSAQALAITAAFGALVLAPTGIGLIVGMAVAGALALASIGTAIGAKHTWPKKLAISSMQSKR</sequence>
<dbReference type="Proteomes" id="UP000032430">
    <property type="component" value="Chromosome I"/>
</dbReference>
<evidence type="ECO:0000256" key="1">
    <source>
        <dbReference type="SAM" id="Phobius"/>
    </source>
</evidence>
<organism evidence="2 3">
    <name type="scientific">Legionella fallonii LLAP-10</name>
    <dbReference type="NCBI Taxonomy" id="1212491"/>
    <lineage>
        <taxon>Bacteria</taxon>
        <taxon>Pseudomonadati</taxon>
        <taxon>Pseudomonadota</taxon>
        <taxon>Gammaproteobacteria</taxon>
        <taxon>Legionellales</taxon>
        <taxon>Legionellaceae</taxon>
        <taxon>Legionella</taxon>
    </lineage>
</organism>
<protein>
    <submittedName>
        <fullName evidence="2">Uncharacterized protein</fullName>
    </submittedName>
</protein>
<name>A0A098G2E9_9GAMM</name>
<dbReference type="RefSeq" id="WP_045094885.1">
    <property type="nucleotide sequence ID" value="NZ_LN614827.1"/>
</dbReference>
<reference evidence="3" key="1">
    <citation type="submission" date="2014-09" db="EMBL/GenBank/DDBJ databases">
        <authorList>
            <person name="Gomez-Valero L."/>
        </authorList>
    </citation>
    <scope>NUCLEOTIDE SEQUENCE [LARGE SCALE GENOMIC DNA]</scope>
    <source>
        <strain evidence="3">ATCC700992</strain>
    </source>
</reference>
<dbReference type="KEGG" id="lfa:LFA_0710"/>
<dbReference type="EMBL" id="LN614827">
    <property type="protein sequence ID" value="CEG56159.1"/>
    <property type="molecule type" value="Genomic_DNA"/>
</dbReference>
<dbReference type="AlphaFoldDB" id="A0A098G2E9"/>
<keyword evidence="1" id="KW-0472">Membrane</keyword>
<accession>A0A098G2E9</accession>